<keyword evidence="6 8" id="KW-0697">Rotamase</keyword>
<dbReference type="PROSITE" id="PS50072">
    <property type="entry name" value="CSA_PPIASE_2"/>
    <property type="match status" value="1"/>
</dbReference>
<evidence type="ECO:0000256" key="5">
    <source>
        <dbReference type="ARBA" id="ARBA00022490"/>
    </source>
</evidence>
<evidence type="ECO:0000256" key="6">
    <source>
        <dbReference type="ARBA" id="ARBA00023110"/>
    </source>
</evidence>
<dbReference type="GO" id="GO:0006457">
    <property type="term" value="P:protein folding"/>
    <property type="evidence" value="ECO:0007669"/>
    <property type="project" value="InterPro"/>
</dbReference>
<evidence type="ECO:0000256" key="4">
    <source>
        <dbReference type="ARBA" id="ARBA00007365"/>
    </source>
</evidence>
<dbReference type="Pfam" id="PF00160">
    <property type="entry name" value="Pro_isomerase"/>
    <property type="match status" value="1"/>
</dbReference>
<evidence type="ECO:0000256" key="7">
    <source>
        <dbReference type="ARBA" id="ARBA00023235"/>
    </source>
</evidence>
<reference evidence="11" key="1">
    <citation type="submission" date="2015-09" db="EMBL/GenBank/DDBJ databases">
        <title>Complete genome of Arthrobacter alpinus strain R3.8.</title>
        <authorList>
            <person name="See-Too W.S."/>
            <person name="Chan K.G."/>
        </authorList>
    </citation>
    <scope>NUCLEOTIDE SEQUENCE [LARGE SCALE GENOMIC DNA]</scope>
    <source>
        <strain evidence="11">R3.8</strain>
    </source>
</reference>
<evidence type="ECO:0000256" key="8">
    <source>
        <dbReference type="RuleBase" id="RU363019"/>
    </source>
</evidence>
<dbReference type="PROSITE" id="PS00170">
    <property type="entry name" value="CSA_PPIASE_1"/>
    <property type="match status" value="1"/>
</dbReference>
<accession>A0A0M4QRN3</accession>
<dbReference type="PIRSF" id="PIRSF001467">
    <property type="entry name" value="Peptidylpro_ismrse"/>
    <property type="match status" value="1"/>
</dbReference>
<sequence>MTAIPTAKATINTSLGDIEVNLFGNHAPKTVANFVGLATGEIEWTNPATGEKTSAPLYNGTIFHRIIKDFMIQGGDPLGRGTGGPGFQFDDEISPDLNFNDPYKFAMANAGLQGGRGTNGSQFFITTVNTSWLQGKHTIFGDVTNADSKAVVEAIQAVSTGPGDKPREDVVINSITVEQL</sequence>
<comment type="function">
    <text evidence="2 8">PPIases accelerate the folding of proteins. It catalyzes the cis-trans isomerization of proline imidic peptide bonds in oligopeptides.</text>
</comment>
<dbReference type="PANTHER" id="PTHR45625">
    <property type="entry name" value="PEPTIDYL-PROLYL CIS-TRANS ISOMERASE-RELATED"/>
    <property type="match status" value="1"/>
</dbReference>
<dbReference type="GO" id="GO:0003755">
    <property type="term" value="F:peptidyl-prolyl cis-trans isomerase activity"/>
    <property type="evidence" value="ECO:0007669"/>
    <property type="project" value="UniProtKB-UniRule"/>
</dbReference>
<dbReference type="SMR" id="A0A0M4QRN3"/>
<gene>
    <name evidence="10" type="ORF">AOC05_15455</name>
</gene>
<dbReference type="InterPro" id="IPR044666">
    <property type="entry name" value="Cyclophilin_A-like"/>
</dbReference>
<name>A0A0M4QRN3_9MICC</name>
<dbReference type="InterPro" id="IPR020892">
    <property type="entry name" value="Cyclophilin-type_PPIase_CS"/>
</dbReference>
<evidence type="ECO:0000256" key="1">
    <source>
        <dbReference type="ARBA" id="ARBA00000971"/>
    </source>
</evidence>
<dbReference type="PANTHER" id="PTHR45625:SF4">
    <property type="entry name" value="PEPTIDYLPROLYL ISOMERASE DOMAIN AND WD REPEAT-CONTAINING PROTEIN 1"/>
    <property type="match status" value="1"/>
</dbReference>
<dbReference type="PRINTS" id="PR00153">
    <property type="entry name" value="CSAPPISMRASE"/>
</dbReference>
<dbReference type="PATRIC" id="fig|656366.3.peg.3343"/>
<comment type="catalytic activity">
    <reaction evidence="1 8">
        <text>[protein]-peptidylproline (omega=180) = [protein]-peptidylproline (omega=0)</text>
        <dbReference type="Rhea" id="RHEA:16237"/>
        <dbReference type="Rhea" id="RHEA-COMP:10747"/>
        <dbReference type="Rhea" id="RHEA-COMP:10748"/>
        <dbReference type="ChEBI" id="CHEBI:83833"/>
        <dbReference type="ChEBI" id="CHEBI:83834"/>
        <dbReference type="EC" id="5.2.1.8"/>
    </reaction>
</comment>
<keyword evidence="5" id="KW-0963">Cytoplasm</keyword>
<comment type="similarity">
    <text evidence="4 8">Belongs to the cyclophilin-type PPIase family.</text>
</comment>
<evidence type="ECO:0000259" key="9">
    <source>
        <dbReference type="PROSITE" id="PS50072"/>
    </source>
</evidence>
<keyword evidence="7 8" id="KW-0413">Isomerase</keyword>
<comment type="subcellular location">
    <subcellularLocation>
        <location evidence="3">Cytoplasm</location>
    </subcellularLocation>
</comment>
<proteinExistence type="inferred from homology"/>
<dbReference type="GO" id="GO:0005737">
    <property type="term" value="C:cytoplasm"/>
    <property type="evidence" value="ECO:0007669"/>
    <property type="project" value="UniProtKB-SubCell"/>
</dbReference>
<dbReference type="KEGG" id="aaq:AOC05_15455"/>
<dbReference type="InterPro" id="IPR029000">
    <property type="entry name" value="Cyclophilin-like_dom_sf"/>
</dbReference>
<dbReference type="InterPro" id="IPR002130">
    <property type="entry name" value="Cyclophilin-type_PPIase_dom"/>
</dbReference>
<dbReference type="FunFam" id="2.40.100.10:FF:000028">
    <property type="entry name" value="Peptidyl-prolyl cis-trans isomerase"/>
    <property type="match status" value="1"/>
</dbReference>
<dbReference type="AlphaFoldDB" id="A0A0M4QRN3"/>
<dbReference type="InterPro" id="IPR024936">
    <property type="entry name" value="Cyclophilin-type_PPIase"/>
</dbReference>
<dbReference type="SUPFAM" id="SSF50891">
    <property type="entry name" value="Cyclophilin-like"/>
    <property type="match status" value="1"/>
</dbReference>
<evidence type="ECO:0000313" key="10">
    <source>
        <dbReference type="EMBL" id="ALE93391.1"/>
    </source>
</evidence>
<dbReference type="Proteomes" id="UP000062833">
    <property type="component" value="Chromosome"/>
</dbReference>
<evidence type="ECO:0000313" key="11">
    <source>
        <dbReference type="Proteomes" id="UP000062833"/>
    </source>
</evidence>
<evidence type="ECO:0000256" key="2">
    <source>
        <dbReference type="ARBA" id="ARBA00002388"/>
    </source>
</evidence>
<dbReference type="OrthoDB" id="9807797at2"/>
<evidence type="ECO:0000256" key="3">
    <source>
        <dbReference type="ARBA" id="ARBA00004496"/>
    </source>
</evidence>
<protein>
    <recommendedName>
        <fullName evidence="8">Peptidyl-prolyl cis-trans isomerase</fullName>
        <shortName evidence="8">PPIase</shortName>
        <ecNumber evidence="8">5.2.1.8</ecNumber>
    </recommendedName>
</protein>
<dbReference type="EC" id="5.2.1.8" evidence="8"/>
<feature type="domain" description="PPIase cyclophilin-type" evidence="9">
    <location>
        <begin position="12"/>
        <end position="177"/>
    </location>
</feature>
<organism evidence="10 11">
    <name type="scientific">Arthrobacter alpinus</name>
    <dbReference type="NCBI Taxonomy" id="656366"/>
    <lineage>
        <taxon>Bacteria</taxon>
        <taxon>Bacillati</taxon>
        <taxon>Actinomycetota</taxon>
        <taxon>Actinomycetes</taxon>
        <taxon>Micrococcales</taxon>
        <taxon>Micrococcaceae</taxon>
        <taxon>Arthrobacter</taxon>
    </lineage>
</organism>
<dbReference type="EMBL" id="CP012677">
    <property type="protein sequence ID" value="ALE93391.1"/>
    <property type="molecule type" value="Genomic_DNA"/>
</dbReference>
<keyword evidence="11" id="KW-1185">Reference proteome</keyword>
<dbReference type="Gene3D" id="2.40.100.10">
    <property type="entry name" value="Cyclophilin-like"/>
    <property type="match status" value="1"/>
</dbReference>
<dbReference type="RefSeq" id="WP_062008123.1">
    <property type="nucleotide sequence ID" value="NZ_CP012677.1"/>
</dbReference>